<dbReference type="PANTHER" id="PTHR11346:SF176">
    <property type="entry name" value="32 KDA BETA-GALACTOSIDE-BINDING LECTIN LEC-3"/>
    <property type="match status" value="1"/>
</dbReference>
<organism evidence="6 7">
    <name type="scientific">Agrilus planipennis</name>
    <name type="common">Emerald ash borer</name>
    <name type="synonym">Agrilus marcopoli</name>
    <dbReference type="NCBI Taxonomy" id="224129"/>
    <lineage>
        <taxon>Eukaryota</taxon>
        <taxon>Metazoa</taxon>
        <taxon>Ecdysozoa</taxon>
        <taxon>Arthropoda</taxon>
        <taxon>Hexapoda</taxon>
        <taxon>Insecta</taxon>
        <taxon>Pterygota</taxon>
        <taxon>Neoptera</taxon>
        <taxon>Endopterygota</taxon>
        <taxon>Coleoptera</taxon>
        <taxon>Polyphaga</taxon>
        <taxon>Elateriformia</taxon>
        <taxon>Buprestoidea</taxon>
        <taxon>Buprestidae</taxon>
        <taxon>Agrilinae</taxon>
        <taxon>Agrilus</taxon>
    </lineage>
</organism>
<dbReference type="AlphaFoldDB" id="A0A1W4X9E9"/>
<evidence type="ECO:0000256" key="2">
    <source>
        <dbReference type="ARBA" id="ARBA00022737"/>
    </source>
</evidence>
<dbReference type="GeneID" id="108742112"/>
<dbReference type="SMART" id="SM00276">
    <property type="entry name" value="GLECT"/>
    <property type="match status" value="1"/>
</dbReference>
<sequence length="292" mass="30758">MAQPIYNPPMPFLGPIGGGFSPGKMIRIQGIAPSSGDRFDINLQCGSSIDPRSDIALHLSVRILEGYIPRNNFKDNMWGDEESDGTCPIGAGEHFEIIILSDDNQYKIAVNGQHYTTFAHRLPNSLVSHLDIEGPVQITLISFESTEASHFTQSASSNDAAYSAPPQQYGPPPQQYGPPPQGGYYPSGPYGPSPYGPTAPPGYKEESGFESFLETAGSAIAGALSAGVADKLLGSITGAHSQPQQPPPPPPPQQNYQYGGQGSIGGLGGVGSLLSSLASEVLSPSNKRQGNY</sequence>
<dbReference type="InterPro" id="IPR013320">
    <property type="entry name" value="ConA-like_dom_sf"/>
</dbReference>
<feature type="domain" description="Galectin" evidence="5">
    <location>
        <begin position="12"/>
        <end position="144"/>
    </location>
</feature>
<feature type="region of interest" description="Disordered" evidence="4">
    <location>
        <begin position="152"/>
        <end position="203"/>
    </location>
</feature>
<reference evidence="7" key="1">
    <citation type="submission" date="2025-08" db="UniProtKB">
        <authorList>
            <consortium name="RefSeq"/>
        </authorList>
    </citation>
    <scope>IDENTIFICATION</scope>
    <source>
        <tissue evidence="7">Entire body</tissue>
    </source>
</reference>
<dbReference type="STRING" id="224129.A0A1W4X9E9"/>
<keyword evidence="1 3" id="KW-0430">Lectin</keyword>
<dbReference type="InParanoid" id="A0A1W4X9E9"/>
<dbReference type="GO" id="GO:0016936">
    <property type="term" value="F:galactoside binding"/>
    <property type="evidence" value="ECO:0007669"/>
    <property type="project" value="TreeGrafter"/>
</dbReference>
<evidence type="ECO:0000259" key="5">
    <source>
        <dbReference type="PROSITE" id="PS51304"/>
    </source>
</evidence>
<accession>A0A1W4X9E9</accession>
<dbReference type="SUPFAM" id="SSF49899">
    <property type="entry name" value="Concanavalin A-like lectins/glucanases"/>
    <property type="match status" value="1"/>
</dbReference>
<protein>
    <recommendedName>
        <fullName evidence="3">Galectin</fullName>
    </recommendedName>
</protein>
<gene>
    <name evidence="7" type="primary">LOC108742112</name>
</gene>
<proteinExistence type="predicted"/>
<evidence type="ECO:0000256" key="1">
    <source>
        <dbReference type="ARBA" id="ARBA00022734"/>
    </source>
</evidence>
<keyword evidence="6" id="KW-1185">Reference proteome</keyword>
<keyword evidence="2" id="KW-0677">Repeat</keyword>
<dbReference type="GO" id="GO:0030246">
    <property type="term" value="F:carbohydrate binding"/>
    <property type="evidence" value="ECO:0007669"/>
    <property type="project" value="UniProtKB-UniRule"/>
</dbReference>
<dbReference type="CDD" id="cd00070">
    <property type="entry name" value="GLECT"/>
    <property type="match status" value="1"/>
</dbReference>
<feature type="compositionally biased region" description="Pro residues" evidence="4">
    <location>
        <begin position="189"/>
        <end position="200"/>
    </location>
</feature>
<dbReference type="KEGG" id="apln:108742112"/>
<dbReference type="InterPro" id="IPR001079">
    <property type="entry name" value="Galectin_CRD"/>
</dbReference>
<dbReference type="OrthoDB" id="6251307at2759"/>
<feature type="compositionally biased region" description="Pro residues" evidence="4">
    <location>
        <begin position="168"/>
        <end position="181"/>
    </location>
</feature>
<evidence type="ECO:0000256" key="4">
    <source>
        <dbReference type="SAM" id="MobiDB-lite"/>
    </source>
</evidence>
<feature type="compositionally biased region" description="Pro residues" evidence="4">
    <location>
        <begin position="244"/>
        <end position="253"/>
    </location>
</feature>
<name>A0A1W4X9E9_AGRPL</name>
<dbReference type="Gene3D" id="2.60.120.200">
    <property type="match status" value="1"/>
</dbReference>
<dbReference type="InterPro" id="IPR044156">
    <property type="entry name" value="Galectin-like"/>
</dbReference>
<feature type="compositionally biased region" description="Gly residues" evidence="4">
    <location>
        <begin position="259"/>
        <end position="270"/>
    </location>
</feature>
<dbReference type="FunFam" id="2.60.120.200:FF:000124">
    <property type="entry name" value="Galectin-4"/>
    <property type="match status" value="1"/>
</dbReference>
<dbReference type="SMART" id="SM00908">
    <property type="entry name" value="Gal-bind_lectin"/>
    <property type="match status" value="1"/>
</dbReference>
<feature type="region of interest" description="Disordered" evidence="4">
    <location>
        <begin position="237"/>
        <end position="270"/>
    </location>
</feature>
<dbReference type="Proteomes" id="UP000192223">
    <property type="component" value="Unplaced"/>
</dbReference>
<dbReference type="RefSeq" id="XP_018332659.1">
    <property type="nucleotide sequence ID" value="XM_018477157.2"/>
</dbReference>
<dbReference type="PANTHER" id="PTHR11346">
    <property type="entry name" value="GALECTIN"/>
    <property type="match status" value="1"/>
</dbReference>
<evidence type="ECO:0000256" key="3">
    <source>
        <dbReference type="RuleBase" id="RU102079"/>
    </source>
</evidence>
<dbReference type="Pfam" id="PF00337">
    <property type="entry name" value="Gal-bind_lectin"/>
    <property type="match status" value="1"/>
</dbReference>
<dbReference type="PROSITE" id="PS51304">
    <property type="entry name" value="GALECTIN"/>
    <property type="match status" value="1"/>
</dbReference>
<evidence type="ECO:0000313" key="7">
    <source>
        <dbReference type="RefSeq" id="XP_018332659.1"/>
    </source>
</evidence>
<evidence type="ECO:0000313" key="6">
    <source>
        <dbReference type="Proteomes" id="UP000192223"/>
    </source>
</evidence>